<dbReference type="InterPro" id="IPR030873">
    <property type="entry name" value="Protease_BepA"/>
</dbReference>
<dbReference type="Gene3D" id="3.30.2010.10">
    <property type="entry name" value="Metalloproteases ('zincins'), catalytic domain"/>
    <property type="match status" value="1"/>
</dbReference>
<feature type="binding site" evidence="8">
    <location>
        <position position="138"/>
    </location>
    <ligand>
        <name>Zn(2+)</name>
        <dbReference type="ChEBI" id="CHEBI:29105"/>
        <note>catalytic</note>
    </ligand>
</feature>
<dbReference type="HAMAP" id="MF_00997">
    <property type="entry name" value="Protease_BepA"/>
    <property type="match status" value="1"/>
</dbReference>
<name>A0A2N0WBE5_9GAMM</name>
<dbReference type="InterPro" id="IPR051156">
    <property type="entry name" value="Mito/Outer_Membr_Metalloprot"/>
</dbReference>
<comment type="cofactor">
    <cofactor evidence="8">
        <name>Zn(2+)</name>
        <dbReference type="ChEBI" id="CHEBI:29105"/>
    </cofactor>
    <text evidence="8">Binds 1 zinc ion per subunit.</text>
</comment>
<keyword evidence="3 8" id="KW-0732">Signal</keyword>
<keyword evidence="7 8" id="KW-0482">Metalloprotease</keyword>
<dbReference type="GO" id="GO:0008270">
    <property type="term" value="F:zinc ion binding"/>
    <property type="evidence" value="ECO:0007669"/>
    <property type="project" value="UniProtKB-UniRule"/>
</dbReference>
<comment type="similarity">
    <text evidence="8">Belongs to the peptidase M48 family. BepA subfamily.</text>
</comment>
<comment type="subcellular location">
    <subcellularLocation>
        <location evidence="8">Periplasm</location>
    </subcellularLocation>
</comment>
<evidence type="ECO:0000256" key="1">
    <source>
        <dbReference type="ARBA" id="ARBA00022670"/>
    </source>
</evidence>
<keyword evidence="5 8" id="KW-0378">Hydrolase</keyword>
<dbReference type="PANTHER" id="PTHR22726">
    <property type="entry name" value="METALLOENDOPEPTIDASE OMA1"/>
    <property type="match status" value="1"/>
</dbReference>
<evidence type="ECO:0000256" key="7">
    <source>
        <dbReference type="ARBA" id="ARBA00023049"/>
    </source>
</evidence>
<evidence type="ECO:0000256" key="3">
    <source>
        <dbReference type="ARBA" id="ARBA00022729"/>
    </source>
</evidence>
<dbReference type="Proteomes" id="UP000233553">
    <property type="component" value="Unassembled WGS sequence"/>
</dbReference>
<evidence type="ECO:0000256" key="8">
    <source>
        <dbReference type="HAMAP-Rule" id="MF_00997"/>
    </source>
</evidence>
<evidence type="ECO:0000256" key="6">
    <source>
        <dbReference type="ARBA" id="ARBA00022833"/>
    </source>
</evidence>
<feature type="active site" description="Proton donor" evidence="8">
    <location>
        <position position="204"/>
    </location>
</feature>
<evidence type="ECO:0000259" key="9">
    <source>
        <dbReference type="Pfam" id="PF01435"/>
    </source>
</evidence>
<feature type="active site" evidence="8">
    <location>
        <position position="135"/>
    </location>
</feature>
<keyword evidence="6 8" id="KW-0862">Zinc</keyword>
<dbReference type="InterPro" id="IPR011990">
    <property type="entry name" value="TPR-like_helical_dom_sf"/>
</dbReference>
<dbReference type="Pfam" id="PF01435">
    <property type="entry name" value="Peptidase_M48"/>
    <property type="match status" value="1"/>
</dbReference>
<evidence type="ECO:0000256" key="2">
    <source>
        <dbReference type="ARBA" id="ARBA00022723"/>
    </source>
</evidence>
<dbReference type="Gene3D" id="1.25.40.10">
    <property type="entry name" value="Tetratricopeptide repeat domain"/>
    <property type="match status" value="1"/>
</dbReference>
<comment type="function">
    <text evidence="8">Functions as both a chaperone and a metalloprotease. Maintains the integrity of the outer membrane by promoting either the assembly or the elimination of outer membrane proteins, depending on their folding state.</text>
</comment>
<sequence>MRSFLLACGLFATTQLSHTEVFLPAHSAGQTEVPEIGSGIGLLDQQKEKFIGEKVYREVHRQMPTVQDAWLEDQFFQVFSGILSQTQLGQPIGLVIIKDPQINAFAVPGGLFALNTGLITSAKNLDEIAGVMAHEIAHVSQRHYSRSQEAFKGQGLLALAGILVGAAIASQADGNAGAAVMMGTQAALMDKQLSYSRNQEREADRIGMQFMYAAGYNPQSMADYFETMHRATSRVSFLPDFWFTHPLTTERMSEARLRANQLPKVKSKIYDLDFEILKLYTLVVSNQATELQLQSLANQKSTAAQLALSKFYLEQGDYAQAQANLDLVKTKLKNHVLIPLIQADIYLGQNKFDQAYATINPIQKTMPENRALSYKLAEVLIRQGQIAQAQALVQRFIHKNQRDIEGWQLLQQATNLDKSSPLQAVNVLGYRAEAEYWSGYEENAIKSMLHAQRLAKGNLAMSAKIDARLKQMQDERRMRL</sequence>
<dbReference type="GO" id="GO:0004222">
    <property type="term" value="F:metalloendopeptidase activity"/>
    <property type="evidence" value="ECO:0007669"/>
    <property type="project" value="InterPro"/>
</dbReference>
<dbReference type="EMBL" id="PISJ01000019">
    <property type="protein sequence ID" value="PKF31827.1"/>
    <property type="molecule type" value="Genomic_DNA"/>
</dbReference>
<proteinExistence type="inferred from homology"/>
<gene>
    <name evidence="10" type="ORF">CW311_16440</name>
</gene>
<dbReference type="GO" id="GO:0051603">
    <property type="term" value="P:proteolysis involved in protein catabolic process"/>
    <property type="evidence" value="ECO:0007669"/>
    <property type="project" value="TreeGrafter"/>
</dbReference>
<keyword evidence="4 8" id="KW-0574">Periplasm</keyword>
<evidence type="ECO:0000313" key="10">
    <source>
        <dbReference type="EMBL" id="PKF31827.1"/>
    </source>
</evidence>
<keyword evidence="2 8" id="KW-0479">Metal-binding</keyword>
<dbReference type="SUPFAM" id="SSF48452">
    <property type="entry name" value="TPR-like"/>
    <property type="match status" value="1"/>
</dbReference>
<feature type="binding site" evidence="8">
    <location>
        <position position="200"/>
    </location>
    <ligand>
        <name>Zn(2+)</name>
        <dbReference type="ChEBI" id="CHEBI:29105"/>
        <note>catalytic</note>
    </ligand>
</feature>
<comment type="caution">
    <text evidence="10">The sequence shown here is derived from an EMBL/GenBank/DDBJ whole genome shotgun (WGS) entry which is preliminary data.</text>
</comment>
<dbReference type="InterPro" id="IPR001915">
    <property type="entry name" value="Peptidase_M48"/>
</dbReference>
<protein>
    <recommendedName>
        <fullName evidence="8">Putative beta-barrel assembly-enhancing protease</fullName>
        <ecNumber evidence="8">3.4.-.-</ecNumber>
    </recommendedName>
</protein>
<accession>A0A2N0WBE5</accession>
<dbReference type="Pfam" id="PF14559">
    <property type="entry name" value="TPR_19"/>
    <property type="match status" value="1"/>
</dbReference>
<dbReference type="PANTHER" id="PTHR22726:SF1">
    <property type="entry name" value="METALLOENDOPEPTIDASE OMA1, MITOCHONDRIAL"/>
    <property type="match status" value="1"/>
</dbReference>
<dbReference type="EC" id="3.4.-.-" evidence="8"/>
<organism evidence="10 11">
    <name type="scientific">Acinetobacter proteolyticus</name>
    <dbReference type="NCBI Taxonomy" id="1776741"/>
    <lineage>
        <taxon>Bacteria</taxon>
        <taxon>Pseudomonadati</taxon>
        <taxon>Pseudomonadota</taxon>
        <taxon>Gammaproteobacteria</taxon>
        <taxon>Moraxellales</taxon>
        <taxon>Moraxellaceae</taxon>
        <taxon>Acinetobacter</taxon>
    </lineage>
</organism>
<dbReference type="GO" id="GO:0042597">
    <property type="term" value="C:periplasmic space"/>
    <property type="evidence" value="ECO:0007669"/>
    <property type="project" value="UniProtKB-SubCell"/>
</dbReference>
<feature type="domain" description="Peptidase M48" evidence="9">
    <location>
        <begin position="92"/>
        <end position="256"/>
    </location>
</feature>
<feature type="binding site" evidence="8">
    <location>
        <position position="134"/>
    </location>
    <ligand>
        <name>Zn(2+)</name>
        <dbReference type="ChEBI" id="CHEBI:29105"/>
        <note>catalytic</note>
    </ligand>
</feature>
<dbReference type="GO" id="GO:0016020">
    <property type="term" value="C:membrane"/>
    <property type="evidence" value="ECO:0007669"/>
    <property type="project" value="InterPro"/>
</dbReference>
<reference evidence="10 11" key="1">
    <citation type="submission" date="2017-12" db="EMBL/GenBank/DDBJ databases">
        <title>Draft Genome sequences of multiple microbial strains isolated from spacecraft associated surfaces.</title>
        <authorList>
            <person name="Seuylemezian A."/>
            <person name="Vaishampayan P."/>
            <person name="Venkateswaran K."/>
        </authorList>
    </citation>
    <scope>NUCLEOTIDE SEQUENCE [LARGE SCALE GENOMIC DNA]</scope>
    <source>
        <strain evidence="10 11">2P01AA</strain>
    </source>
</reference>
<dbReference type="AlphaFoldDB" id="A0A2N0WBE5"/>
<evidence type="ECO:0000256" key="4">
    <source>
        <dbReference type="ARBA" id="ARBA00022764"/>
    </source>
</evidence>
<evidence type="ECO:0000313" key="11">
    <source>
        <dbReference type="Proteomes" id="UP000233553"/>
    </source>
</evidence>
<keyword evidence="1 8" id="KW-0645">Protease</keyword>
<evidence type="ECO:0000256" key="5">
    <source>
        <dbReference type="ARBA" id="ARBA00022801"/>
    </source>
</evidence>